<evidence type="ECO:0000256" key="1">
    <source>
        <dbReference type="SAM" id="Phobius"/>
    </source>
</evidence>
<dbReference type="EMBL" id="CAXLJM020000078">
    <property type="protein sequence ID" value="CAL8129800.1"/>
    <property type="molecule type" value="Genomic_DNA"/>
</dbReference>
<keyword evidence="1" id="KW-0812">Transmembrane</keyword>
<accession>A0ABP1RL32</accession>
<sequence>MVKIDIAYLQFMLLHWLMIFPAGVFNADVYKALRIYELGTNSLETNGHKKIEIHPPKEYADTLPALSQKDEIIDEAWWIFSFVYGYCFHHFQNSSINGERNKDPIRQQKQNPLNVPTAEEFFQLFEKDFLNDLKTRW</sequence>
<gene>
    <name evidence="2" type="ORF">ODALV1_LOCUS23446</name>
</gene>
<keyword evidence="1" id="KW-1133">Transmembrane helix</keyword>
<feature type="transmembrane region" description="Helical" evidence="1">
    <location>
        <begin position="6"/>
        <end position="25"/>
    </location>
</feature>
<organism evidence="2 3">
    <name type="scientific">Orchesella dallaii</name>
    <dbReference type="NCBI Taxonomy" id="48710"/>
    <lineage>
        <taxon>Eukaryota</taxon>
        <taxon>Metazoa</taxon>
        <taxon>Ecdysozoa</taxon>
        <taxon>Arthropoda</taxon>
        <taxon>Hexapoda</taxon>
        <taxon>Collembola</taxon>
        <taxon>Entomobryomorpha</taxon>
        <taxon>Entomobryoidea</taxon>
        <taxon>Orchesellidae</taxon>
        <taxon>Orchesellinae</taxon>
        <taxon>Orchesella</taxon>
    </lineage>
</organism>
<reference evidence="2 3" key="1">
    <citation type="submission" date="2024-08" db="EMBL/GenBank/DDBJ databases">
        <authorList>
            <person name="Cucini C."/>
            <person name="Frati F."/>
        </authorList>
    </citation>
    <scope>NUCLEOTIDE SEQUENCE [LARGE SCALE GENOMIC DNA]</scope>
</reference>
<keyword evidence="1" id="KW-0472">Membrane</keyword>
<comment type="caution">
    <text evidence="2">The sequence shown here is derived from an EMBL/GenBank/DDBJ whole genome shotgun (WGS) entry which is preliminary data.</text>
</comment>
<name>A0ABP1RL32_9HEXA</name>
<evidence type="ECO:0000313" key="2">
    <source>
        <dbReference type="EMBL" id="CAL8129800.1"/>
    </source>
</evidence>
<proteinExistence type="predicted"/>
<protein>
    <submittedName>
        <fullName evidence="2">Uncharacterized protein</fullName>
    </submittedName>
</protein>
<dbReference type="Proteomes" id="UP001642540">
    <property type="component" value="Unassembled WGS sequence"/>
</dbReference>
<evidence type="ECO:0000313" key="3">
    <source>
        <dbReference type="Proteomes" id="UP001642540"/>
    </source>
</evidence>
<keyword evidence="3" id="KW-1185">Reference proteome</keyword>